<dbReference type="EMBL" id="CP042261">
    <property type="protein sequence ID" value="QDY69890.1"/>
    <property type="molecule type" value="Genomic_DNA"/>
</dbReference>
<reference evidence="1 2" key="1">
    <citation type="submission" date="2019-07" db="EMBL/GenBank/DDBJ databases">
        <title>Litoreibacter alkalisoli sp. nov., isolated from saline-alkaline soil.</title>
        <authorList>
            <person name="Wang S."/>
            <person name="Xu L."/>
            <person name="Xing Y.-T."/>
            <person name="Sun J.-Q."/>
        </authorList>
    </citation>
    <scope>NUCLEOTIDE SEQUENCE [LARGE SCALE GENOMIC DNA]</scope>
    <source>
        <strain evidence="1 2">LN3S51</strain>
    </source>
</reference>
<accession>A0A5B8J6B9</accession>
<organism evidence="1 2">
    <name type="scientific">Qingshengfaniella alkalisoli</name>
    <dbReference type="NCBI Taxonomy" id="2599296"/>
    <lineage>
        <taxon>Bacteria</taxon>
        <taxon>Pseudomonadati</taxon>
        <taxon>Pseudomonadota</taxon>
        <taxon>Alphaproteobacteria</taxon>
        <taxon>Rhodobacterales</taxon>
        <taxon>Paracoccaceae</taxon>
        <taxon>Qingshengfaniella</taxon>
    </lineage>
</organism>
<name>A0A5B8J6B9_9RHOB</name>
<dbReference type="AlphaFoldDB" id="A0A5B8J6B9"/>
<gene>
    <name evidence="1" type="ORF">FPZ52_09840</name>
</gene>
<keyword evidence="2" id="KW-1185">Reference proteome</keyword>
<evidence type="ECO:0000313" key="1">
    <source>
        <dbReference type="EMBL" id="QDY69890.1"/>
    </source>
</evidence>
<evidence type="ECO:0000313" key="2">
    <source>
        <dbReference type="Proteomes" id="UP000318483"/>
    </source>
</evidence>
<dbReference type="RefSeq" id="WP_146365266.1">
    <property type="nucleotide sequence ID" value="NZ_CP042261.1"/>
</dbReference>
<dbReference type="OrthoDB" id="2606812at2"/>
<sequence length="320" mass="35498">MKKTLKPGETPATWDPEALWGKVLRYSETMLSRKEIPWEQAFWSSLLLEHLARAALANVHPTLLAETGKAGWSSQLHALGLPIKESKFSPRSISVSEVFNRLKELFADFTPEDAAFCSAHMNLRNTEVHTGEAAYDDRPPDTWQPKFYKSCTVLLATMGLELKDILTPDEVAVAEQLIAADSDKSSAAVKGDVEAHKKVWQGKPADERANLVQAANAWATKQTGHRVDCPACGSRSLVFGEPVGAIDVTLEDNMVVERQEYLPSAFECVACDLKISGLSRLVAVELGNRFSSKSEFYPEDYYATEDPDWGAFEEDNNEPF</sequence>
<protein>
    <submittedName>
        <fullName evidence="1">Uncharacterized protein</fullName>
    </submittedName>
</protein>
<dbReference type="Proteomes" id="UP000318483">
    <property type="component" value="Chromosome"/>
</dbReference>
<dbReference type="KEGG" id="lit:FPZ52_09840"/>
<proteinExistence type="predicted"/>